<reference evidence="5 6" key="1">
    <citation type="submission" date="2022-09" db="EMBL/GenBank/DDBJ databases">
        <title>Chryseobacterium oleae sp.nov., isolated from the inter-root soil of Pyrola calliantha H. Andr. in Tibet.</title>
        <authorList>
            <person name="Li Z."/>
        </authorList>
    </citation>
    <scope>NUCLEOTIDE SEQUENCE [LARGE SCALE GENOMIC DNA]</scope>
    <source>
        <strain evidence="6">pc1-10</strain>
    </source>
</reference>
<dbReference type="InterPro" id="IPR018060">
    <property type="entry name" value="HTH_AraC"/>
</dbReference>
<sequence length="303" mass="35400">MDKKQIVPEYKPENFSAFIETDEKHWKDKTINDFFISKLSTTKVKLRTPFLPHRKTVNDFVWVTKGRLEQTVYNEHYHLSAGSVLLLAPEKIRTIDLLSEDIEGFYCHFSDDFIAKNDQIKYLLEILNYLEFHDQYVIPVDSAETLLPLLSRMERLNDQEKSERNTQLISFYLMCFLGELKEIIKTLPEIKWTANEKLVLKFKKAVTKNIHKIHNVHEYAVMLNVTPNHLNKCVKDFTGSTALELINKLIMIEAKALLSIFEMSISEVAYAVGISDPSYFARFFKKQSGMTPREYRKMIDLSS</sequence>
<dbReference type="InterPro" id="IPR018062">
    <property type="entry name" value="HTH_AraC-typ_CS"/>
</dbReference>
<dbReference type="PRINTS" id="PR00032">
    <property type="entry name" value="HTHARAC"/>
</dbReference>
<dbReference type="InterPro" id="IPR009057">
    <property type="entry name" value="Homeodomain-like_sf"/>
</dbReference>
<protein>
    <submittedName>
        <fullName evidence="5">Helix-turn-helix domain-containing protein</fullName>
    </submittedName>
</protein>
<evidence type="ECO:0000259" key="4">
    <source>
        <dbReference type="PROSITE" id="PS01124"/>
    </source>
</evidence>
<keyword evidence="2" id="KW-0238">DNA-binding</keyword>
<dbReference type="SUPFAM" id="SSF51215">
    <property type="entry name" value="Regulatory protein AraC"/>
    <property type="match status" value="1"/>
</dbReference>
<dbReference type="Proteomes" id="UP001525566">
    <property type="component" value="Unassembled WGS sequence"/>
</dbReference>
<comment type="caution">
    <text evidence="5">The sequence shown here is derived from an EMBL/GenBank/DDBJ whole genome shotgun (WGS) entry which is preliminary data.</text>
</comment>
<dbReference type="InterPro" id="IPR037923">
    <property type="entry name" value="HTH-like"/>
</dbReference>
<dbReference type="EMBL" id="JAOAMU010000007">
    <property type="protein sequence ID" value="MCT2564152.1"/>
    <property type="molecule type" value="Genomic_DNA"/>
</dbReference>
<evidence type="ECO:0000256" key="3">
    <source>
        <dbReference type="ARBA" id="ARBA00023163"/>
    </source>
</evidence>
<dbReference type="Gene3D" id="1.10.10.60">
    <property type="entry name" value="Homeodomain-like"/>
    <property type="match status" value="1"/>
</dbReference>
<keyword evidence="3" id="KW-0804">Transcription</keyword>
<name>A0ABT2IZF3_9FLAO</name>
<dbReference type="InterPro" id="IPR020449">
    <property type="entry name" value="Tscrpt_reg_AraC-type_HTH"/>
</dbReference>
<dbReference type="PROSITE" id="PS01124">
    <property type="entry name" value="HTH_ARAC_FAMILY_2"/>
    <property type="match status" value="1"/>
</dbReference>
<keyword evidence="6" id="KW-1185">Reference proteome</keyword>
<keyword evidence="1" id="KW-0805">Transcription regulation</keyword>
<dbReference type="PROSITE" id="PS00041">
    <property type="entry name" value="HTH_ARAC_FAMILY_1"/>
    <property type="match status" value="1"/>
</dbReference>
<organism evidence="5 6">
    <name type="scientific">Chryseobacterium herbae</name>
    <dbReference type="NCBI Taxonomy" id="2976476"/>
    <lineage>
        <taxon>Bacteria</taxon>
        <taxon>Pseudomonadati</taxon>
        <taxon>Bacteroidota</taxon>
        <taxon>Flavobacteriia</taxon>
        <taxon>Flavobacteriales</taxon>
        <taxon>Weeksellaceae</taxon>
        <taxon>Chryseobacterium group</taxon>
        <taxon>Chryseobacterium</taxon>
    </lineage>
</organism>
<dbReference type="PANTHER" id="PTHR43280">
    <property type="entry name" value="ARAC-FAMILY TRANSCRIPTIONAL REGULATOR"/>
    <property type="match status" value="1"/>
</dbReference>
<dbReference type="SMART" id="SM00342">
    <property type="entry name" value="HTH_ARAC"/>
    <property type="match status" value="1"/>
</dbReference>
<proteinExistence type="predicted"/>
<dbReference type="SUPFAM" id="SSF46689">
    <property type="entry name" value="Homeodomain-like"/>
    <property type="match status" value="1"/>
</dbReference>
<feature type="domain" description="HTH araC/xylS-type" evidence="4">
    <location>
        <begin position="200"/>
        <end position="298"/>
    </location>
</feature>
<evidence type="ECO:0000313" key="5">
    <source>
        <dbReference type="EMBL" id="MCT2564152.1"/>
    </source>
</evidence>
<evidence type="ECO:0000256" key="2">
    <source>
        <dbReference type="ARBA" id="ARBA00023125"/>
    </source>
</evidence>
<accession>A0ABT2IZF3</accession>
<dbReference type="PANTHER" id="PTHR43280:SF32">
    <property type="entry name" value="TRANSCRIPTIONAL REGULATORY PROTEIN"/>
    <property type="match status" value="1"/>
</dbReference>
<gene>
    <name evidence="5" type="ORF">N0B48_19850</name>
</gene>
<dbReference type="Pfam" id="PF12833">
    <property type="entry name" value="HTH_18"/>
    <property type="match status" value="1"/>
</dbReference>
<evidence type="ECO:0000313" key="6">
    <source>
        <dbReference type="Proteomes" id="UP001525566"/>
    </source>
</evidence>
<evidence type="ECO:0000256" key="1">
    <source>
        <dbReference type="ARBA" id="ARBA00023015"/>
    </source>
</evidence>